<dbReference type="Proteomes" id="UP000054498">
    <property type="component" value="Unassembled WGS sequence"/>
</dbReference>
<feature type="compositionally biased region" description="Gly residues" evidence="1">
    <location>
        <begin position="401"/>
        <end position="410"/>
    </location>
</feature>
<feature type="compositionally biased region" description="Gly residues" evidence="1">
    <location>
        <begin position="383"/>
        <end position="392"/>
    </location>
</feature>
<dbReference type="AlphaFoldDB" id="A0A0D2M834"/>
<evidence type="ECO:0000313" key="3">
    <source>
        <dbReference type="Proteomes" id="UP000054498"/>
    </source>
</evidence>
<dbReference type="EMBL" id="KK102644">
    <property type="protein sequence ID" value="KIY97261.1"/>
    <property type="molecule type" value="Genomic_DNA"/>
</dbReference>
<keyword evidence="3" id="KW-1185">Reference proteome</keyword>
<accession>A0A0D2M834</accession>
<sequence length="440" mass="45449">MGLMQELNALQANPDIAHRYVDVVGVAPDGHREQLRVLALSSDTDLSSWLDGHLIFIDPERKTQIAVAMLWRTCAAFIMRNQDLFQSFGMEAELVRGPRGPVMNVTVYVAPRITELALPAAVVAPADQQISASVLVGQQAIAANCVRDKEGFFFQIDKSEEALSKEQMEFVKCGVDAAVHTVLVDPSVLEDRRSNMPSIVRNKVTRMMSEMNGDRLGFKQEKIRRQQWVEGDVVDGQHQPTALRSAWEAGIKPAAWLQLARIPLAAHAQHAVKTALAALGTSAPSNTAQQGNANPMLPPTAHAPRTPAGVHTTAVVLSPNPQANCAGRGSSGSGNGSCASGTPSVGGSPDEAANGAGQGGSSSSGSGHGSGARGTPSLLSGSLGVGANGAGQGNSSDGNAGNAGRGGGAGDPTALLSGRSFLLPGMVDTSGNVVIPPGGR</sequence>
<feature type="compositionally biased region" description="Gly residues" evidence="1">
    <location>
        <begin position="356"/>
        <end position="372"/>
    </location>
</feature>
<dbReference type="GeneID" id="25727891"/>
<dbReference type="KEGG" id="mng:MNEG_10702"/>
<reference evidence="2 3" key="1">
    <citation type="journal article" date="2013" name="BMC Genomics">
        <title>Reconstruction of the lipid metabolism for the microalga Monoraphidium neglectum from its genome sequence reveals characteristics suitable for biofuel production.</title>
        <authorList>
            <person name="Bogen C."/>
            <person name="Al-Dilaimi A."/>
            <person name="Albersmeier A."/>
            <person name="Wichmann J."/>
            <person name="Grundmann M."/>
            <person name="Rupp O."/>
            <person name="Lauersen K.J."/>
            <person name="Blifernez-Klassen O."/>
            <person name="Kalinowski J."/>
            <person name="Goesmann A."/>
            <person name="Mussgnug J.H."/>
            <person name="Kruse O."/>
        </authorList>
    </citation>
    <scope>NUCLEOTIDE SEQUENCE [LARGE SCALE GENOMIC DNA]</scope>
    <source>
        <strain evidence="2 3">SAG 48.87</strain>
    </source>
</reference>
<dbReference type="RefSeq" id="XP_013896281.1">
    <property type="nucleotide sequence ID" value="XM_014040827.1"/>
</dbReference>
<organism evidence="2 3">
    <name type="scientific">Monoraphidium neglectum</name>
    <dbReference type="NCBI Taxonomy" id="145388"/>
    <lineage>
        <taxon>Eukaryota</taxon>
        <taxon>Viridiplantae</taxon>
        <taxon>Chlorophyta</taxon>
        <taxon>core chlorophytes</taxon>
        <taxon>Chlorophyceae</taxon>
        <taxon>CS clade</taxon>
        <taxon>Sphaeropleales</taxon>
        <taxon>Selenastraceae</taxon>
        <taxon>Monoraphidium</taxon>
    </lineage>
</organism>
<proteinExistence type="predicted"/>
<evidence type="ECO:0000313" key="2">
    <source>
        <dbReference type="EMBL" id="KIY97261.1"/>
    </source>
</evidence>
<feature type="non-terminal residue" evidence="2">
    <location>
        <position position="440"/>
    </location>
</feature>
<evidence type="ECO:0000256" key="1">
    <source>
        <dbReference type="SAM" id="MobiDB-lite"/>
    </source>
</evidence>
<feature type="region of interest" description="Disordered" evidence="1">
    <location>
        <begin position="283"/>
        <end position="417"/>
    </location>
</feature>
<protein>
    <submittedName>
        <fullName evidence="2">Uncharacterized protein</fullName>
    </submittedName>
</protein>
<feature type="compositionally biased region" description="Low complexity" evidence="1">
    <location>
        <begin position="373"/>
        <end position="382"/>
    </location>
</feature>
<gene>
    <name evidence="2" type="ORF">MNEG_10702</name>
</gene>
<name>A0A0D2M834_9CHLO</name>
<feature type="compositionally biased region" description="Polar residues" evidence="1">
    <location>
        <begin position="283"/>
        <end position="293"/>
    </location>
</feature>